<proteinExistence type="predicted"/>
<name>A0A9N9DLE5_9GLOM</name>
<protein>
    <submittedName>
        <fullName evidence="2">2533_t:CDS:1</fullName>
    </submittedName>
</protein>
<reference evidence="2" key="1">
    <citation type="submission" date="2021-06" db="EMBL/GenBank/DDBJ databases">
        <authorList>
            <person name="Kallberg Y."/>
            <person name="Tangrot J."/>
            <person name="Rosling A."/>
        </authorList>
    </citation>
    <scope>NUCLEOTIDE SEQUENCE</scope>
    <source>
        <strain evidence="2">UK204</strain>
    </source>
</reference>
<accession>A0A9N9DLE5</accession>
<feature type="region of interest" description="Disordered" evidence="1">
    <location>
        <begin position="1"/>
        <end position="31"/>
    </location>
</feature>
<dbReference type="Proteomes" id="UP000789570">
    <property type="component" value="Unassembled WGS sequence"/>
</dbReference>
<gene>
    <name evidence="2" type="ORF">FCALED_LOCUS10767</name>
</gene>
<sequence>MPELNKHIRERRRPQEDISTDNSENNEMFGLDNQIREHQENLDGNVENDEIKIRNLKKILDNIVTYRRVANILETSPAFKSHSHISKELRYFSDRLLDA</sequence>
<dbReference type="AlphaFoldDB" id="A0A9N9DLE5"/>
<keyword evidence="3" id="KW-1185">Reference proteome</keyword>
<evidence type="ECO:0000313" key="3">
    <source>
        <dbReference type="Proteomes" id="UP000789570"/>
    </source>
</evidence>
<comment type="caution">
    <text evidence="2">The sequence shown here is derived from an EMBL/GenBank/DDBJ whole genome shotgun (WGS) entry which is preliminary data.</text>
</comment>
<evidence type="ECO:0000256" key="1">
    <source>
        <dbReference type="SAM" id="MobiDB-lite"/>
    </source>
</evidence>
<dbReference type="EMBL" id="CAJVPQ010004123">
    <property type="protein sequence ID" value="CAG8645056.1"/>
    <property type="molecule type" value="Genomic_DNA"/>
</dbReference>
<feature type="non-terminal residue" evidence="2">
    <location>
        <position position="99"/>
    </location>
</feature>
<organism evidence="2 3">
    <name type="scientific">Funneliformis caledonium</name>
    <dbReference type="NCBI Taxonomy" id="1117310"/>
    <lineage>
        <taxon>Eukaryota</taxon>
        <taxon>Fungi</taxon>
        <taxon>Fungi incertae sedis</taxon>
        <taxon>Mucoromycota</taxon>
        <taxon>Glomeromycotina</taxon>
        <taxon>Glomeromycetes</taxon>
        <taxon>Glomerales</taxon>
        <taxon>Glomeraceae</taxon>
        <taxon>Funneliformis</taxon>
    </lineage>
</organism>
<evidence type="ECO:0000313" key="2">
    <source>
        <dbReference type="EMBL" id="CAG8645056.1"/>
    </source>
</evidence>